<dbReference type="SUPFAM" id="SSF74653">
    <property type="entry name" value="TolA/TonB C-terminal domain"/>
    <property type="match status" value="1"/>
</dbReference>
<dbReference type="STRING" id="1220578.FPE01S_01_05120"/>
<evidence type="ECO:0000256" key="6">
    <source>
        <dbReference type="ARBA" id="ARBA00022692"/>
    </source>
</evidence>
<keyword evidence="4" id="KW-1003">Cell membrane</keyword>
<dbReference type="Proteomes" id="UP000033121">
    <property type="component" value="Unassembled WGS sequence"/>
</dbReference>
<evidence type="ECO:0000256" key="10">
    <source>
        <dbReference type="SAM" id="MobiDB-lite"/>
    </source>
</evidence>
<dbReference type="GO" id="GO:0015031">
    <property type="term" value="P:protein transport"/>
    <property type="evidence" value="ECO:0007669"/>
    <property type="project" value="UniProtKB-KW"/>
</dbReference>
<dbReference type="PANTHER" id="PTHR33446">
    <property type="entry name" value="PROTEIN TONB-RELATED"/>
    <property type="match status" value="1"/>
</dbReference>
<dbReference type="PANTHER" id="PTHR33446:SF2">
    <property type="entry name" value="PROTEIN TONB"/>
    <property type="match status" value="1"/>
</dbReference>
<keyword evidence="8 11" id="KW-1133">Transmembrane helix</keyword>
<comment type="caution">
    <text evidence="13">The sequence shown here is derived from an EMBL/GenBank/DDBJ whole genome shotgun (WGS) entry which is preliminary data.</text>
</comment>
<reference evidence="13 14" key="1">
    <citation type="submission" date="2015-04" db="EMBL/GenBank/DDBJ databases">
        <title>Whole genome shotgun sequence of Flavihumibacter petaseus NBRC 106054.</title>
        <authorList>
            <person name="Miyazawa S."/>
            <person name="Hosoyama A."/>
            <person name="Hashimoto M."/>
            <person name="Noguchi M."/>
            <person name="Tsuchikane K."/>
            <person name="Ohji S."/>
            <person name="Yamazoe A."/>
            <person name="Ichikawa N."/>
            <person name="Kimura A."/>
            <person name="Fujita N."/>
        </authorList>
    </citation>
    <scope>NUCLEOTIDE SEQUENCE [LARGE SCALE GENOMIC DNA]</scope>
    <source>
        <strain evidence="13 14">NBRC 106054</strain>
    </source>
</reference>
<evidence type="ECO:0000313" key="14">
    <source>
        <dbReference type="Proteomes" id="UP000033121"/>
    </source>
</evidence>
<dbReference type="NCBIfam" id="TIGR01352">
    <property type="entry name" value="tonB_Cterm"/>
    <property type="match status" value="1"/>
</dbReference>
<feature type="domain" description="TonB C-terminal" evidence="12">
    <location>
        <begin position="204"/>
        <end position="269"/>
    </location>
</feature>
<evidence type="ECO:0000256" key="7">
    <source>
        <dbReference type="ARBA" id="ARBA00022927"/>
    </source>
</evidence>
<dbReference type="Gene3D" id="3.30.1150.10">
    <property type="match status" value="1"/>
</dbReference>
<sequence length="273" mass="30005">MKPETILRSDLLDILFENRNKTYGAYDLRRHYNERLRWSLLAMLGIALSLGWLFSRNPRPVDINYIIPVGDTMILTEIKPPVEPLPPVAPPPPPPPGNPTQVATIENTAPLITAEADSTEVPETDVMVNAQISNYTSDGTATTGDAPVQQGTGTQPAVPEPVVEPPVDEPLTYASVMPSFPGGDGALQRWLSRNLRPNDDQQPGEKIKVVVRFVVGVNGKIDRIELVQKGGEPYDNEVLRVIHKMPDWKPGSQGGRPVPVWFNIPVIFQAGED</sequence>
<comment type="similarity">
    <text evidence="2">Belongs to the TonB family.</text>
</comment>
<name>A0A0E9MVI7_9BACT</name>
<keyword evidence="9 11" id="KW-0472">Membrane</keyword>
<dbReference type="Pfam" id="PF03544">
    <property type="entry name" value="TonB_C"/>
    <property type="match status" value="1"/>
</dbReference>
<feature type="transmembrane region" description="Helical" evidence="11">
    <location>
        <begin position="36"/>
        <end position="54"/>
    </location>
</feature>
<evidence type="ECO:0000256" key="8">
    <source>
        <dbReference type="ARBA" id="ARBA00022989"/>
    </source>
</evidence>
<dbReference type="AlphaFoldDB" id="A0A0E9MVI7"/>
<evidence type="ECO:0000313" key="13">
    <source>
        <dbReference type="EMBL" id="GAO41498.1"/>
    </source>
</evidence>
<evidence type="ECO:0000256" key="5">
    <source>
        <dbReference type="ARBA" id="ARBA00022519"/>
    </source>
</evidence>
<evidence type="ECO:0000256" key="1">
    <source>
        <dbReference type="ARBA" id="ARBA00004383"/>
    </source>
</evidence>
<feature type="compositionally biased region" description="Polar residues" evidence="10">
    <location>
        <begin position="137"/>
        <end position="155"/>
    </location>
</feature>
<dbReference type="GO" id="GO:0098797">
    <property type="term" value="C:plasma membrane protein complex"/>
    <property type="evidence" value="ECO:0007669"/>
    <property type="project" value="TreeGrafter"/>
</dbReference>
<accession>A0A0E9MVI7</accession>
<dbReference type="GO" id="GO:0031992">
    <property type="term" value="F:energy transducer activity"/>
    <property type="evidence" value="ECO:0007669"/>
    <property type="project" value="TreeGrafter"/>
</dbReference>
<evidence type="ECO:0000256" key="4">
    <source>
        <dbReference type="ARBA" id="ARBA00022475"/>
    </source>
</evidence>
<protein>
    <recommendedName>
        <fullName evidence="12">TonB C-terminal domain-containing protein</fullName>
    </recommendedName>
</protein>
<evidence type="ECO:0000256" key="9">
    <source>
        <dbReference type="ARBA" id="ARBA00023136"/>
    </source>
</evidence>
<dbReference type="RefSeq" id="WP_052955460.1">
    <property type="nucleotide sequence ID" value="NZ_BBWV01000001.1"/>
</dbReference>
<evidence type="ECO:0000256" key="2">
    <source>
        <dbReference type="ARBA" id="ARBA00006555"/>
    </source>
</evidence>
<keyword evidence="3" id="KW-0813">Transport</keyword>
<keyword evidence="7" id="KW-0653">Protein transport</keyword>
<evidence type="ECO:0000256" key="11">
    <source>
        <dbReference type="SAM" id="Phobius"/>
    </source>
</evidence>
<evidence type="ECO:0000256" key="3">
    <source>
        <dbReference type="ARBA" id="ARBA00022448"/>
    </source>
</evidence>
<feature type="region of interest" description="Disordered" evidence="10">
    <location>
        <begin position="137"/>
        <end position="161"/>
    </location>
</feature>
<dbReference type="InterPro" id="IPR037682">
    <property type="entry name" value="TonB_C"/>
</dbReference>
<gene>
    <name evidence="13" type="ORF">FPE01S_01_05120</name>
</gene>
<comment type="subcellular location">
    <subcellularLocation>
        <location evidence="1">Cell inner membrane</location>
        <topology evidence="1">Single-pass membrane protein</topology>
        <orientation evidence="1">Periplasmic side</orientation>
    </subcellularLocation>
</comment>
<evidence type="ECO:0000259" key="12">
    <source>
        <dbReference type="Pfam" id="PF03544"/>
    </source>
</evidence>
<proteinExistence type="inferred from homology"/>
<keyword evidence="14" id="KW-1185">Reference proteome</keyword>
<dbReference type="InterPro" id="IPR006260">
    <property type="entry name" value="TonB/TolA_C"/>
</dbReference>
<keyword evidence="6 11" id="KW-0812">Transmembrane</keyword>
<dbReference type="InterPro" id="IPR051045">
    <property type="entry name" value="TonB-dependent_transducer"/>
</dbReference>
<dbReference type="GO" id="GO:0055085">
    <property type="term" value="P:transmembrane transport"/>
    <property type="evidence" value="ECO:0007669"/>
    <property type="project" value="InterPro"/>
</dbReference>
<dbReference type="EMBL" id="BBWV01000001">
    <property type="protein sequence ID" value="GAO41498.1"/>
    <property type="molecule type" value="Genomic_DNA"/>
</dbReference>
<keyword evidence="5" id="KW-0997">Cell inner membrane</keyword>
<organism evidence="13 14">
    <name type="scientific">Flavihumibacter petaseus NBRC 106054</name>
    <dbReference type="NCBI Taxonomy" id="1220578"/>
    <lineage>
        <taxon>Bacteria</taxon>
        <taxon>Pseudomonadati</taxon>
        <taxon>Bacteroidota</taxon>
        <taxon>Chitinophagia</taxon>
        <taxon>Chitinophagales</taxon>
        <taxon>Chitinophagaceae</taxon>
        <taxon>Flavihumibacter</taxon>
    </lineage>
</organism>